<reference evidence="2 3" key="1">
    <citation type="submission" date="2014-04" db="EMBL/GenBank/DDBJ databases">
        <authorList>
            <consortium name="DOE Joint Genome Institute"/>
            <person name="Kuo A."/>
            <person name="Tarkka M."/>
            <person name="Buscot F."/>
            <person name="Kohler A."/>
            <person name="Nagy L.G."/>
            <person name="Floudas D."/>
            <person name="Copeland A."/>
            <person name="Barry K.W."/>
            <person name="Cichocki N."/>
            <person name="Veneault-Fourrey C."/>
            <person name="LaButti K."/>
            <person name="Lindquist E.A."/>
            <person name="Lipzen A."/>
            <person name="Lundell T."/>
            <person name="Morin E."/>
            <person name="Murat C."/>
            <person name="Sun H."/>
            <person name="Tunlid A."/>
            <person name="Henrissat B."/>
            <person name="Grigoriev I.V."/>
            <person name="Hibbett D.S."/>
            <person name="Martin F."/>
            <person name="Nordberg H.P."/>
            <person name="Cantor M.N."/>
            <person name="Hua S.X."/>
        </authorList>
    </citation>
    <scope>NUCLEOTIDE SEQUENCE [LARGE SCALE GENOMIC DNA]</scope>
    <source>
        <strain evidence="2 3">F 1598</strain>
    </source>
</reference>
<name>A0A0C3F803_PILCF</name>
<proteinExistence type="predicted"/>
<dbReference type="HOGENOM" id="CLU_095403_0_0_1"/>
<evidence type="ECO:0000313" key="3">
    <source>
        <dbReference type="Proteomes" id="UP000054166"/>
    </source>
</evidence>
<reference evidence="3" key="2">
    <citation type="submission" date="2015-01" db="EMBL/GenBank/DDBJ databases">
        <title>Evolutionary Origins and Diversification of the Mycorrhizal Mutualists.</title>
        <authorList>
            <consortium name="DOE Joint Genome Institute"/>
            <consortium name="Mycorrhizal Genomics Consortium"/>
            <person name="Kohler A."/>
            <person name="Kuo A."/>
            <person name="Nagy L.G."/>
            <person name="Floudas D."/>
            <person name="Copeland A."/>
            <person name="Barry K.W."/>
            <person name="Cichocki N."/>
            <person name="Veneault-Fourrey C."/>
            <person name="LaButti K."/>
            <person name="Lindquist E.A."/>
            <person name="Lipzen A."/>
            <person name="Lundell T."/>
            <person name="Morin E."/>
            <person name="Murat C."/>
            <person name="Riley R."/>
            <person name="Ohm R."/>
            <person name="Sun H."/>
            <person name="Tunlid A."/>
            <person name="Henrissat B."/>
            <person name="Grigoriev I.V."/>
            <person name="Hibbett D.S."/>
            <person name="Martin F."/>
        </authorList>
    </citation>
    <scope>NUCLEOTIDE SEQUENCE [LARGE SCALE GENOMIC DNA]</scope>
    <source>
        <strain evidence="3">F 1598</strain>
    </source>
</reference>
<dbReference type="InParanoid" id="A0A0C3F803"/>
<dbReference type="Proteomes" id="UP000054166">
    <property type="component" value="Unassembled WGS sequence"/>
</dbReference>
<accession>A0A0C3F803</accession>
<dbReference type="STRING" id="765440.A0A0C3F803"/>
<organism evidence="2 3">
    <name type="scientific">Piloderma croceum (strain F 1598)</name>
    <dbReference type="NCBI Taxonomy" id="765440"/>
    <lineage>
        <taxon>Eukaryota</taxon>
        <taxon>Fungi</taxon>
        <taxon>Dikarya</taxon>
        <taxon>Basidiomycota</taxon>
        <taxon>Agaricomycotina</taxon>
        <taxon>Agaricomycetes</taxon>
        <taxon>Agaricomycetidae</taxon>
        <taxon>Atheliales</taxon>
        <taxon>Atheliaceae</taxon>
        <taxon>Piloderma</taxon>
    </lineage>
</organism>
<dbReference type="EMBL" id="KN833002">
    <property type="protein sequence ID" value="KIM80790.1"/>
    <property type="molecule type" value="Genomic_DNA"/>
</dbReference>
<feature type="compositionally biased region" description="Polar residues" evidence="1">
    <location>
        <begin position="187"/>
        <end position="200"/>
    </location>
</feature>
<dbReference type="OrthoDB" id="3200438at2759"/>
<dbReference type="AlphaFoldDB" id="A0A0C3F803"/>
<keyword evidence="3" id="KW-1185">Reference proteome</keyword>
<feature type="region of interest" description="Disordered" evidence="1">
    <location>
        <begin position="1"/>
        <end position="73"/>
    </location>
</feature>
<evidence type="ECO:0000313" key="2">
    <source>
        <dbReference type="EMBL" id="KIM80790.1"/>
    </source>
</evidence>
<feature type="compositionally biased region" description="Low complexity" evidence="1">
    <location>
        <begin position="201"/>
        <end position="215"/>
    </location>
</feature>
<feature type="compositionally biased region" description="Polar residues" evidence="1">
    <location>
        <begin position="216"/>
        <end position="227"/>
    </location>
</feature>
<gene>
    <name evidence="2" type="ORF">PILCRDRAFT_822064</name>
</gene>
<protein>
    <submittedName>
        <fullName evidence="2">Uncharacterized protein</fullName>
    </submittedName>
</protein>
<feature type="compositionally biased region" description="Polar residues" evidence="1">
    <location>
        <begin position="59"/>
        <end position="68"/>
    </location>
</feature>
<sequence>MEVDMHSPSFRALRSYSSKRRRSPDTSPSPLERHSKRISLAVDSEFIPSPTLPPHALPGSNSASTSRFSSEDWVQQADGLTIDSPLLPSVASEVAHTNRQERMDDVMTMDSEDMSTYRPQHSAPRSHRPHIQITTTSSHHAPQQQYHPSNNLQSSFLSAPSQYLYSLPPQTALQDQAPMICVLPATPSDSPTTYQDQNTRPQAPSPITQSSPISPMTVSPTNSPITNRKQRFTMGPRSDCEKCRAGVKGHWMHFD</sequence>
<feature type="region of interest" description="Disordered" evidence="1">
    <location>
        <begin position="182"/>
        <end position="238"/>
    </location>
</feature>
<feature type="region of interest" description="Disordered" evidence="1">
    <location>
        <begin position="134"/>
        <end position="154"/>
    </location>
</feature>
<evidence type="ECO:0000256" key="1">
    <source>
        <dbReference type="SAM" id="MobiDB-lite"/>
    </source>
</evidence>